<dbReference type="Pfam" id="PF13204">
    <property type="entry name" value="Apiosidase"/>
    <property type="match status" value="1"/>
</dbReference>
<dbReference type="KEGG" id="pfer:IRI77_35640"/>
<name>A0A7S7SKS3_PALFE</name>
<feature type="domain" description="Apiosidase-like catalytic" evidence="2">
    <location>
        <begin position="48"/>
        <end position="373"/>
    </location>
</feature>
<dbReference type="InterPro" id="IPR024749">
    <property type="entry name" value="Collagen-bd_put"/>
</dbReference>
<feature type="domain" description="Putative collagen-binding" evidence="1">
    <location>
        <begin position="381"/>
        <end position="468"/>
    </location>
</feature>
<dbReference type="Pfam" id="PF12904">
    <property type="entry name" value="Collagen_bind_2"/>
    <property type="match status" value="1"/>
</dbReference>
<organism evidence="3 4">
    <name type="scientific">Paludibaculum fermentans</name>
    <dbReference type="NCBI Taxonomy" id="1473598"/>
    <lineage>
        <taxon>Bacteria</taxon>
        <taxon>Pseudomonadati</taxon>
        <taxon>Acidobacteriota</taxon>
        <taxon>Terriglobia</taxon>
        <taxon>Bryobacterales</taxon>
        <taxon>Bryobacteraceae</taxon>
        <taxon>Paludibaculum</taxon>
    </lineage>
</organism>
<keyword evidence="4" id="KW-1185">Reference proteome</keyword>
<reference evidence="3 4" key="1">
    <citation type="submission" date="2020-10" db="EMBL/GenBank/DDBJ databases">
        <title>Complete genome sequence of Paludibaculum fermentans P105T, a facultatively anaerobic acidobacterium capable of dissimilatory Fe(III) reduction.</title>
        <authorList>
            <person name="Dedysh S.N."/>
            <person name="Beletsky A.V."/>
            <person name="Kulichevskaya I.S."/>
            <person name="Mardanov A.V."/>
            <person name="Ravin N.V."/>
        </authorList>
    </citation>
    <scope>NUCLEOTIDE SEQUENCE [LARGE SCALE GENOMIC DNA]</scope>
    <source>
        <strain evidence="3 4">P105</strain>
    </source>
</reference>
<protein>
    <submittedName>
        <fullName evidence="3">Glycoside hydrolase family 140 protein</fullName>
    </submittedName>
</protein>
<dbReference type="EMBL" id="CP063849">
    <property type="protein sequence ID" value="QOY88013.1"/>
    <property type="molecule type" value="Genomic_DNA"/>
</dbReference>
<dbReference type="InterPro" id="IPR017853">
    <property type="entry name" value="GH"/>
</dbReference>
<dbReference type="InterPro" id="IPR025277">
    <property type="entry name" value="Apiosidase-like_cat_dom"/>
</dbReference>
<evidence type="ECO:0000313" key="4">
    <source>
        <dbReference type="Proteomes" id="UP000593892"/>
    </source>
</evidence>
<evidence type="ECO:0000259" key="1">
    <source>
        <dbReference type="Pfam" id="PF12904"/>
    </source>
</evidence>
<accession>A0A7S7SKS3</accession>
<dbReference type="GO" id="GO:0016787">
    <property type="term" value="F:hydrolase activity"/>
    <property type="evidence" value="ECO:0007669"/>
    <property type="project" value="UniProtKB-KW"/>
</dbReference>
<gene>
    <name evidence="3" type="ORF">IRI77_35640</name>
</gene>
<dbReference type="PROSITE" id="PS51257">
    <property type="entry name" value="PROKAR_LIPOPROTEIN"/>
    <property type="match status" value="1"/>
</dbReference>
<dbReference type="Proteomes" id="UP000593892">
    <property type="component" value="Chromosome"/>
</dbReference>
<proteinExistence type="predicted"/>
<dbReference type="SUPFAM" id="SSF51445">
    <property type="entry name" value="(Trans)glycosidases"/>
    <property type="match status" value="1"/>
</dbReference>
<dbReference type="PANTHER" id="PTHR37836:SF3">
    <property type="entry name" value="ENDOGLUCANASE"/>
    <property type="match status" value="1"/>
</dbReference>
<evidence type="ECO:0000259" key="2">
    <source>
        <dbReference type="Pfam" id="PF13204"/>
    </source>
</evidence>
<dbReference type="Gene3D" id="3.20.20.80">
    <property type="entry name" value="Glycosidases"/>
    <property type="match status" value="1"/>
</dbReference>
<sequence length="487" mass="54613">MSAGTRTTDGIFRRSSRGSTGLAFILLTLSLAAACPVWGAVRGRLKVSANHHYLQYEDGTPFFYLGDTAWELMHRLDREAVDRYLENRARKGFTVIQAVVLAQIGGLTEPNAYGDLPLNGKDPAQPNEAYFRHVDYIVSKAESLGLFVGMLPTWGSYWNLTPGNTGHIFNVENARTYGRFLGRRYKDKPIIWILGGDRTITSEEERAVMNAMAAGLEEGDGKTHLKTFHPSGPGQSSNHLHNAPWLDFNMYQSSHGAQDHDNGLYAEHDYALQPPKPTLDGEPRYEQMPVGFYFQNYSRHIRFDDYDARQAAYWSLFAGACGHTYGNNNIWPMWQPGRAPAIFSDIPWYEALDHPGAFQMTFVRRLFDSRPFQTLEPYPAIVKSGPATGGAKVRALRAANGSFAFIYSPRGESFTVDKNAIQAKRVREIWYDPRYGVARQIHISDNWGYQTYTPPTSGRGNDWILILEDEAAQFPLPGTSAPAPAAR</sequence>
<evidence type="ECO:0000313" key="3">
    <source>
        <dbReference type="EMBL" id="QOY88013.1"/>
    </source>
</evidence>
<dbReference type="AlphaFoldDB" id="A0A7S7SKS3"/>
<keyword evidence="3" id="KW-0378">Hydrolase</keyword>
<dbReference type="PANTHER" id="PTHR37836">
    <property type="entry name" value="LMO1036 PROTEIN"/>
    <property type="match status" value="1"/>
</dbReference>